<dbReference type="PANTHER" id="PTHR48078">
    <property type="entry name" value="THREONINE DEHYDRATASE, MITOCHONDRIAL-RELATED"/>
    <property type="match status" value="1"/>
</dbReference>
<dbReference type="PANTHER" id="PTHR48078:SF9">
    <property type="entry name" value="D-SERINE DEHYDRATASE"/>
    <property type="match status" value="1"/>
</dbReference>
<dbReference type="InterPro" id="IPR000634">
    <property type="entry name" value="Ser/Thr_deHydtase_PyrdxlP-BS"/>
</dbReference>
<keyword evidence="2 4" id="KW-0663">Pyridoxal phosphate</keyword>
<dbReference type="Proteomes" id="UP000481872">
    <property type="component" value="Unassembled WGS sequence"/>
</dbReference>
<comment type="similarity">
    <text evidence="4">Belongs to the serine/threonine dehydratase family. DsdA subfamily.</text>
</comment>
<dbReference type="InterPro" id="IPR050147">
    <property type="entry name" value="Ser/Thr_Dehydratase"/>
</dbReference>
<evidence type="ECO:0000256" key="4">
    <source>
        <dbReference type="HAMAP-Rule" id="MF_01030"/>
    </source>
</evidence>
<gene>
    <name evidence="4" type="primary">dsdA</name>
    <name evidence="6" type="ORF">G3M99_14220</name>
</gene>
<proteinExistence type="inferred from homology"/>
<keyword evidence="3 4" id="KW-0456">Lyase</keyword>
<accession>A0A6M0H6M0</accession>
<dbReference type="InterPro" id="IPR036052">
    <property type="entry name" value="TrpB-like_PALP_sf"/>
</dbReference>
<protein>
    <recommendedName>
        <fullName evidence="4">Probable D-serine dehydratase</fullName>
        <ecNumber evidence="4">4.3.1.18</ecNumber>
    </recommendedName>
    <alternativeName>
        <fullName evidence="4">D-serine deaminase</fullName>
        <shortName evidence="4">DSD</shortName>
    </alternativeName>
</protein>
<name>A0A6M0H6M0_9CLOT</name>
<dbReference type="SUPFAM" id="SSF53686">
    <property type="entry name" value="Tryptophan synthase beta subunit-like PLP-dependent enzymes"/>
    <property type="match status" value="1"/>
</dbReference>
<dbReference type="RefSeq" id="WP_061995951.1">
    <property type="nucleotide sequence ID" value="NZ_JAAGPU010000030.1"/>
</dbReference>
<dbReference type="GO" id="GO:0009097">
    <property type="term" value="P:isoleucine biosynthetic process"/>
    <property type="evidence" value="ECO:0007669"/>
    <property type="project" value="TreeGrafter"/>
</dbReference>
<comment type="catalytic activity">
    <reaction evidence="4">
        <text>D-serine = pyruvate + NH4(+)</text>
        <dbReference type="Rhea" id="RHEA:13977"/>
        <dbReference type="ChEBI" id="CHEBI:15361"/>
        <dbReference type="ChEBI" id="CHEBI:28938"/>
        <dbReference type="ChEBI" id="CHEBI:35247"/>
        <dbReference type="EC" id="4.3.1.18"/>
    </reaction>
</comment>
<dbReference type="GO" id="GO:0036088">
    <property type="term" value="P:D-serine catabolic process"/>
    <property type="evidence" value="ECO:0007669"/>
    <property type="project" value="TreeGrafter"/>
</dbReference>
<dbReference type="EMBL" id="JAAGPU010000030">
    <property type="protein sequence ID" value="NEU05988.1"/>
    <property type="molecule type" value="Genomic_DNA"/>
</dbReference>
<keyword evidence="7" id="KW-1185">Reference proteome</keyword>
<dbReference type="Pfam" id="PF00291">
    <property type="entry name" value="PALP"/>
    <property type="match status" value="1"/>
</dbReference>
<dbReference type="GO" id="GO:0008721">
    <property type="term" value="F:D-serine ammonia-lyase activity"/>
    <property type="evidence" value="ECO:0007669"/>
    <property type="project" value="UniProtKB-EC"/>
</dbReference>
<dbReference type="NCBIfam" id="TIGR02035">
    <property type="entry name" value="D_Ser_am_lyase"/>
    <property type="match status" value="1"/>
</dbReference>
<dbReference type="NCBIfam" id="NF002823">
    <property type="entry name" value="PRK02991.1"/>
    <property type="match status" value="1"/>
</dbReference>
<evidence type="ECO:0000256" key="1">
    <source>
        <dbReference type="ARBA" id="ARBA00001933"/>
    </source>
</evidence>
<evidence type="ECO:0000259" key="5">
    <source>
        <dbReference type="Pfam" id="PF00291"/>
    </source>
</evidence>
<dbReference type="GO" id="GO:0016836">
    <property type="term" value="F:hydro-lyase activity"/>
    <property type="evidence" value="ECO:0007669"/>
    <property type="project" value="UniProtKB-UniRule"/>
</dbReference>
<evidence type="ECO:0000313" key="7">
    <source>
        <dbReference type="Proteomes" id="UP000481872"/>
    </source>
</evidence>
<dbReference type="InterPro" id="IPR001926">
    <property type="entry name" value="TrpB-like_PALP"/>
</dbReference>
<comment type="caution">
    <text evidence="6">The sequence shown here is derived from an EMBL/GenBank/DDBJ whole genome shotgun (WGS) entry which is preliminary data.</text>
</comment>
<reference evidence="6 7" key="1">
    <citation type="submission" date="2020-02" db="EMBL/GenBank/DDBJ databases">
        <title>Genome assembly of a novel Clostridium senegalense strain.</title>
        <authorList>
            <person name="Gupta T.B."/>
            <person name="Jauregui R."/>
            <person name="Maclean P."/>
            <person name="Nawarathana A."/>
            <person name="Brightwell G."/>
        </authorList>
    </citation>
    <scope>NUCLEOTIDE SEQUENCE [LARGE SCALE GENOMIC DNA]</scope>
    <source>
        <strain evidence="6 7">AGRFS4</strain>
    </source>
</reference>
<dbReference type="PROSITE" id="PS00165">
    <property type="entry name" value="DEHYDRATASE_SER_THR"/>
    <property type="match status" value="1"/>
</dbReference>
<dbReference type="AlphaFoldDB" id="A0A6M0H6M0"/>
<dbReference type="Gene3D" id="3.40.50.1100">
    <property type="match status" value="2"/>
</dbReference>
<dbReference type="HAMAP" id="MF_01030">
    <property type="entry name" value="D_Ser_dehydrat"/>
    <property type="match status" value="1"/>
</dbReference>
<organism evidence="6 7">
    <name type="scientific">Clostridium senegalense</name>
    <dbReference type="NCBI Taxonomy" id="1465809"/>
    <lineage>
        <taxon>Bacteria</taxon>
        <taxon>Bacillati</taxon>
        <taxon>Bacillota</taxon>
        <taxon>Clostridia</taxon>
        <taxon>Eubacteriales</taxon>
        <taxon>Clostridiaceae</taxon>
        <taxon>Clostridium</taxon>
    </lineage>
</organism>
<sequence>MKKGRLDKEKIKKVIKNCVIFHNIINMKEFIWKNEKYIPNGKIEEINFQEVIDAESRLERFAPYINKVFCETNESNGIIESRLININKMKVFMENYYNEIVIGDIYCKCDNELPISGSIKARGGIYEVLKYAEYLAIKDNLINVQDDYSKLDSEEFKKFYSGYNIIVASTGNLGLSIGIISSKLGFKVDVHMSYDAKGWKKELLKGLGVNVIEHEGDYSKAIEIARKQANLSKNSYFIDDENSKDLFLGYAVAALRLEKQLKYKNIIIDERHPLLVYLPCGVGGAPGGITFGLKSVFGENVHCFLVEPTHAPAMILGLMTGQHENISVKKYGIDGKTDADGLAVGKPSGFVGKLLEKSIAGGYTLEDKELYKLLAIANNEEHLQLEPSAAASFIGPLKLSKENYIKKDIVPTHIVWATGGAMVPQDIWKKYYEKGLDLLKKDEII</sequence>
<feature type="domain" description="Tryptophan synthase beta chain-like PALP" evidence="5">
    <location>
        <begin position="103"/>
        <end position="409"/>
    </location>
</feature>
<evidence type="ECO:0000313" key="6">
    <source>
        <dbReference type="EMBL" id="NEU05988.1"/>
    </source>
</evidence>
<evidence type="ECO:0000256" key="3">
    <source>
        <dbReference type="ARBA" id="ARBA00023239"/>
    </source>
</evidence>
<comment type="cofactor">
    <cofactor evidence="1 4">
        <name>pyridoxal 5'-phosphate</name>
        <dbReference type="ChEBI" id="CHEBI:597326"/>
    </cofactor>
</comment>
<dbReference type="InterPro" id="IPR011780">
    <property type="entry name" value="D_Ser_am_lyase"/>
</dbReference>
<feature type="modified residue" description="N6-(pyridoxal phosphate)lysine" evidence="4">
    <location>
        <position position="120"/>
    </location>
</feature>
<evidence type="ECO:0000256" key="2">
    <source>
        <dbReference type="ARBA" id="ARBA00022898"/>
    </source>
</evidence>
<dbReference type="EC" id="4.3.1.18" evidence="4"/>
<dbReference type="GO" id="GO:0030170">
    <property type="term" value="F:pyridoxal phosphate binding"/>
    <property type="evidence" value="ECO:0007669"/>
    <property type="project" value="InterPro"/>
</dbReference>